<evidence type="ECO:0000256" key="6">
    <source>
        <dbReference type="ARBA" id="ARBA00022723"/>
    </source>
</evidence>
<dbReference type="InterPro" id="IPR013083">
    <property type="entry name" value="Znf_RING/FYVE/PHD"/>
</dbReference>
<dbReference type="SMART" id="SM00733">
    <property type="entry name" value="Mterf"/>
    <property type="match status" value="1"/>
</dbReference>
<comment type="caution">
    <text evidence="17">The sequence shown here is derived from an EMBL/GenBank/DDBJ whole genome shotgun (WGS) entry which is preliminary data.</text>
</comment>
<name>A0A835S224_VANPL</name>
<evidence type="ECO:0000313" key="17">
    <source>
        <dbReference type="EMBL" id="KAG0502669.1"/>
    </source>
</evidence>
<evidence type="ECO:0000259" key="16">
    <source>
        <dbReference type="PROSITE" id="PS50089"/>
    </source>
</evidence>
<dbReference type="GO" id="GO:0006353">
    <property type="term" value="P:DNA-templated transcription termination"/>
    <property type="evidence" value="ECO:0007669"/>
    <property type="project" value="UniProtKB-KW"/>
</dbReference>
<dbReference type="EMBL" id="JADCNM010000001">
    <property type="protein sequence ID" value="KAG0502669.1"/>
    <property type="molecule type" value="Genomic_DNA"/>
</dbReference>
<keyword evidence="9" id="KW-0809">Transit peptide</keyword>
<evidence type="ECO:0000256" key="11">
    <source>
        <dbReference type="ARBA" id="ARBA00023136"/>
    </source>
</evidence>
<evidence type="ECO:0000256" key="13">
    <source>
        <dbReference type="ARBA" id="ARBA00031107"/>
    </source>
</evidence>
<dbReference type="InterPro" id="IPR003690">
    <property type="entry name" value="MTERF"/>
</dbReference>
<keyword evidence="6" id="KW-0479">Metal-binding</keyword>
<keyword evidence="4" id="KW-0804">Transcription</keyword>
<dbReference type="InterPro" id="IPR038896">
    <property type="entry name" value="RNF170"/>
</dbReference>
<gene>
    <name evidence="17" type="ORF">HPP92_002741</name>
</gene>
<evidence type="ECO:0000256" key="4">
    <source>
        <dbReference type="ARBA" id="ARBA00022472"/>
    </source>
</evidence>
<dbReference type="CDD" id="cd16539">
    <property type="entry name" value="RING-HC_RNF113A_B"/>
    <property type="match status" value="1"/>
</dbReference>
<feature type="domain" description="RING-type" evidence="16">
    <location>
        <begin position="126"/>
        <end position="169"/>
    </location>
</feature>
<keyword evidence="10 15" id="KW-1133">Transmembrane helix</keyword>
<keyword evidence="5 15" id="KW-0812">Transmembrane</keyword>
<evidence type="ECO:0000256" key="14">
    <source>
        <dbReference type="PROSITE-ProRule" id="PRU00175"/>
    </source>
</evidence>
<dbReference type="PANTHER" id="PTHR22894">
    <property type="entry name" value="RING-TYPE DOMAIN-CONTAINING PROTEIN"/>
    <property type="match status" value="1"/>
</dbReference>
<dbReference type="Pfam" id="PF02536">
    <property type="entry name" value="mTERF"/>
    <property type="match status" value="1"/>
</dbReference>
<dbReference type="InterPro" id="IPR010652">
    <property type="entry name" value="DUF1232"/>
</dbReference>
<dbReference type="SUPFAM" id="SSF57850">
    <property type="entry name" value="RING/U-box"/>
    <property type="match status" value="1"/>
</dbReference>
<keyword evidence="8" id="KW-0862">Zinc</keyword>
<evidence type="ECO:0000313" key="18">
    <source>
        <dbReference type="Proteomes" id="UP000639772"/>
    </source>
</evidence>
<evidence type="ECO:0000256" key="5">
    <source>
        <dbReference type="ARBA" id="ARBA00022692"/>
    </source>
</evidence>
<dbReference type="InterPro" id="IPR001841">
    <property type="entry name" value="Znf_RING"/>
</dbReference>
<dbReference type="Pfam" id="PF06803">
    <property type="entry name" value="DUF1232"/>
    <property type="match status" value="1"/>
</dbReference>
<keyword evidence="4" id="KW-0805">Transcription regulation</keyword>
<feature type="transmembrane region" description="Helical" evidence="15">
    <location>
        <begin position="238"/>
        <end position="259"/>
    </location>
</feature>
<evidence type="ECO:0000256" key="7">
    <source>
        <dbReference type="ARBA" id="ARBA00022771"/>
    </source>
</evidence>
<organism evidence="17 18">
    <name type="scientific">Vanilla planifolia</name>
    <name type="common">Vanilla</name>
    <dbReference type="NCBI Taxonomy" id="51239"/>
    <lineage>
        <taxon>Eukaryota</taxon>
        <taxon>Viridiplantae</taxon>
        <taxon>Streptophyta</taxon>
        <taxon>Embryophyta</taxon>
        <taxon>Tracheophyta</taxon>
        <taxon>Spermatophyta</taxon>
        <taxon>Magnoliopsida</taxon>
        <taxon>Liliopsida</taxon>
        <taxon>Asparagales</taxon>
        <taxon>Orchidaceae</taxon>
        <taxon>Vanilloideae</taxon>
        <taxon>Vanilleae</taxon>
        <taxon>Vanilla</taxon>
    </lineage>
</organism>
<reference evidence="17 18" key="1">
    <citation type="journal article" date="2020" name="Nat. Food">
        <title>A phased Vanilla planifolia genome enables genetic improvement of flavour and production.</title>
        <authorList>
            <person name="Hasing T."/>
            <person name="Tang H."/>
            <person name="Brym M."/>
            <person name="Khazi F."/>
            <person name="Huang T."/>
            <person name="Chambers A.H."/>
        </authorList>
    </citation>
    <scope>NUCLEOTIDE SEQUENCE [LARGE SCALE GENOMIC DNA]</scope>
    <source>
        <tissue evidence="17">Leaf</tissue>
    </source>
</reference>
<dbReference type="GO" id="GO:0003676">
    <property type="term" value="F:nucleic acid binding"/>
    <property type="evidence" value="ECO:0007669"/>
    <property type="project" value="InterPro"/>
</dbReference>
<evidence type="ECO:0000256" key="2">
    <source>
        <dbReference type="ARBA" id="ARBA00007692"/>
    </source>
</evidence>
<dbReference type="InterPro" id="IPR017907">
    <property type="entry name" value="Znf_RING_CS"/>
</dbReference>
<evidence type="ECO:0000256" key="1">
    <source>
        <dbReference type="ARBA" id="ARBA00004127"/>
    </source>
</evidence>
<keyword evidence="7 14" id="KW-0863">Zinc-finger</keyword>
<dbReference type="Proteomes" id="UP000639772">
    <property type="component" value="Chromosome 1"/>
</dbReference>
<evidence type="ECO:0000256" key="9">
    <source>
        <dbReference type="ARBA" id="ARBA00022946"/>
    </source>
</evidence>
<dbReference type="Gene3D" id="1.25.70.10">
    <property type="entry name" value="Transcription termination factor 3, mitochondrial"/>
    <property type="match status" value="1"/>
</dbReference>
<dbReference type="GO" id="GO:0061630">
    <property type="term" value="F:ubiquitin protein ligase activity"/>
    <property type="evidence" value="ECO:0007669"/>
    <property type="project" value="InterPro"/>
</dbReference>
<dbReference type="OrthoDB" id="9049620at2759"/>
<feature type="transmembrane region" description="Helical" evidence="15">
    <location>
        <begin position="265"/>
        <end position="288"/>
    </location>
</feature>
<sequence>METSDSIRGRGRLVVETQKAAGGDVRPADRRQKIPKGNLLTVGSQQTTPDGGDEYCYGGCFDRDNGTIIFMIVRGLVGQVLSLYIWKRRSVTERRKHGHRALNSCEIGVEEEERGAMDSPPENDVCSVCHDRFTLPCQANCSHWFCGGCIMRVWHHGSALRPCKCPICRRIITLLIPTEATRSLRHETESTQVLENIEKYNRLFGGSSHSFMQRLRDLPFFMRRLLRELMDPQRSLPLVFRARMIFAMVLSALYVISPIDILPEGIFGFVGLLDDLFILLIVFLYLAAIYRSMLIYRHGVFKSTIPGCGFGLFNLSLDSLVRRGMLLPVCGTFTWYPHPPIIGRSFHQFKLTWIHTLHSSSTNVILLASHIQLRPRKRTIPKVSAKQEKQLARDHAQIVVQEDDFTKFWEESRKSLSALNFTTEEADMMLKKAFGWVHSPYWGEEREKEVPQVESVNYTLDYLKSLGLKDDDLHKILKKFPELMGCSLEQDLKANVATLEREWGIKEKTLRNLLLRNPKVLGYNVDCKGDCMAKCTRCWVRF</sequence>
<keyword evidence="11 15" id="KW-0472">Membrane</keyword>
<proteinExistence type="inferred from homology"/>
<comment type="subcellular location">
    <subcellularLocation>
        <location evidence="1">Endomembrane system</location>
        <topology evidence="1">Multi-pass membrane protein</topology>
    </subcellularLocation>
</comment>
<dbReference type="GO" id="GO:0008270">
    <property type="term" value="F:zinc ion binding"/>
    <property type="evidence" value="ECO:0007669"/>
    <property type="project" value="UniProtKB-KW"/>
</dbReference>
<dbReference type="PANTHER" id="PTHR22894:SF5">
    <property type="entry name" value="RING-TYPE DOMAIN-CONTAINING PROTEIN"/>
    <property type="match status" value="1"/>
</dbReference>
<dbReference type="PROSITE" id="PS00518">
    <property type="entry name" value="ZF_RING_1"/>
    <property type="match status" value="1"/>
</dbReference>
<dbReference type="PROSITE" id="PS50089">
    <property type="entry name" value="ZF_RING_2"/>
    <property type="match status" value="1"/>
</dbReference>
<keyword evidence="4" id="KW-0806">Transcription termination</keyword>
<dbReference type="Gene3D" id="3.30.40.10">
    <property type="entry name" value="Zinc/RING finger domain, C3HC4 (zinc finger)"/>
    <property type="match status" value="1"/>
</dbReference>
<dbReference type="GO" id="GO:0012505">
    <property type="term" value="C:endomembrane system"/>
    <property type="evidence" value="ECO:0007669"/>
    <property type="project" value="UniProtKB-SubCell"/>
</dbReference>
<feature type="transmembrane region" description="Helical" evidence="15">
    <location>
        <begin position="68"/>
        <end position="86"/>
    </location>
</feature>
<evidence type="ECO:0000256" key="10">
    <source>
        <dbReference type="ARBA" id="ARBA00022989"/>
    </source>
</evidence>
<evidence type="ECO:0000256" key="8">
    <source>
        <dbReference type="ARBA" id="ARBA00022833"/>
    </source>
</evidence>
<evidence type="ECO:0000256" key="12">
    <source>
        <dbReference type="ARBA" id="ARBA00030110"/>
    </source>
</evidence>
<dbReference type="SMART" id="SM00184">
    <property type="entry name" value="RING"/>
    <property type="match status" value="1"/>
</dbReference>
<dbReference type="AlphaFoldDB" id="A0A835S224"/>
<dbReference type="FunFam" id="1.25.70.10:FF:000013">
    <property type="entry name" value="uncharacterized protein LOC106769908"/>
    <property type="match status" value="1"/>
</dbReference>
<comment type="similarity">
    <text evidence="2">Belongs to the mTERF family.</text>
</comment>
<evidence type="ECO:0000256" key="15">
    <source>
        <dbReference type="SAM" id="Phobius"/>
    </source>
</evidence>
<accession>A0A835S224</accession>
<evidence type="ECO:0000256" key="3">
    <source>
        <dbReference type="ARBA" id="ARBA00014068"/>
    </source>
</evidence>
<dbReference type="InterPro" id="IPR038538">
    <property type="entry name" value="MTERF_sf"/>
</dbReference>
<protein>
    <recommendedName>
        <fullName evidence="3">E3 ubiquitin-protein ligase RNF170</fullName>
    </recommendedName>
    <alternativeName>
        <fullName evidence="13">RING finger protein 170</fullName>
    </alternativeName>
    <alternativeName>
        <fullName evidence="12">RING-type E3 ubiquitin transferase RNF170</fullName>
    </alternativeName>
</protein>